<reference evidence="16" key="2">
    <citation type="journal article" date="2016" name="Genome Announc.">
        <title>Genome sequence of Ustilaginoidea virens IPU010, a rice pathogenic fungus causing false smut.</title>
        <authorList>
            <person name="Kumagai T."/>
            <person name="Ishii T."/>
            <person name="Terai G."/>
            <person name="Umemura M."/>
            <person name="Machida M."/>
            <person name="Asai K."/>
        </authorList>
    </citation>
    <scope>NUCLEOTIDE SEQUENCE [LARGE SCALE GENOMIC DNA]</scope>
    <source>
        <strain evidence="16">IPU010</strain>
    </source>
</reference>
<feature type="coiled-coil region" evidence="12">
    <location>
        <begin position="147"/>
        <end position="174"/>
    </location>
</feature>
<evidence type="ECO:0000256" key="8">
    <source>
        <dbReference type="ARBA" id="ARBA00023136"/>
    </source>
</evidence>
<name>A0A1B5L4R7_USTVR</name>
<dbReference type="RefSeq" id="XP_043000739.1">
    <property type="nucleotide sequence ID" value="XM_043144804.1"/>
</dbReference>
<evidence type="ECO:0000256" key="5">
    <source>
        <dbReference type="ARBA" id="ARBA00022692"/>
    </source>
</evidence>
<evidence type="ECO:0000256" key="3">
    <source>
        <dbReference type="ARBA" id="ARBA00009188"/>
    </source>
</evidence>
<evidence type="ECO:0000313" key="16">
    <source>
        <dbReference type="Proteomes" id="UP000054053"/>
    </source>
</evidence>
<keyword evidence="6" id="KW-1133">Transmembrane helix</keyword>
<evidence type="ECO:0000256" key="10">
    <source>
        <dbReference type="ARBA" id="ARBA00032985"/>
    </source>
</evidence>
<dbReference type="EMBL" id="BBTG02000024">
    <property type="protein sequence ID" value="GAO18489.1"/>
    <property type="molecule type" value="Genomic_DNA"/>
</dbReference>
<evidence type="ECO:0000313" key="14">
    <source>
        <dbReference type="EMBL" id="QUC23066.1"/>
    </source>
</evidence>
<dbReference type="GO" id="GO:0042407">
    <property type="term" value="P:cristae formation"/>
    <property type="evidence" value="ECO:0007669"/>
    <property type="project" value="InterPro"/>
</dbReference>
<sequence>MGFATGFTGGVALTLSVAYLSVLAHQRNREHQGHSLRAQALAVQSLIDPVPPPLPPSRSQVAAAKRAEAVEVAKERWNHEVENAVRWVQRTDWHDVREGLEDRVAALWSRAFGQAAHDGAAEAVGSQLRTGASKAAAEARDAAGRIASGSRRTVESAAAEAENLEAKVQDKVLQARMAAWRDAQRAENQALRKASEAEDAVGAALHAVGDKAAEVAGKVGSAVGLSGGRAAPAAAAAAAAAGRGDVSAANAVRKALDQRFEKRGVDKRTAAEVLTQRYTPMDRRDNTVLRGL</sequence>
<comment type="subcellular location">
    <subcellularLocation>
        <location evidence="2">Membrane</location>
    </subcellularLocation>
    <subcellularLocation>
        <location evidence="11">Mitochondrion inner membrane</location>
        <topology evidence="11">Single-pass membrane protein</topology>
    </subcellularLocation>
</comment>
<gene>
    <name evidence="14" type="ORF">UV8b_07307</name>
    <name evidence="13" type="ORF">UVI_02041750</name>
</gene>
<dbReference type="Pfam" id="PF17050">
    <property type="entry name" value="AIM5"/>
    <property type="match status" value="1"/>
</dbReference>
<comment type="function">
    <text evidence="1 11">Component of the MICOS complex, a large protein complex of the mitochondrial inner membrane that plays crucial roles in the maintenance of crista junctions, inner membrane architecture, and formation of contact sites to the outer membrane.</text>
</comment>
<organism evidence="13 16">
    <name type="scientific">Ustilaginoidea virens</name>
    <name type="common">Rice false smut fungus</name>
    <name type="synonym">Villosiclava virens</name>
    <dbReference type="NCBI Taxonomy" id="1159556"/>
    <lineage>
        <taxon>Eukaryota</taxon>
        <taxon>Fungi</taxon>
        <taxon>Dikarya</taxon>
        <taxon>Ascomycota</taxon>
        <taxon>Pezizomycotina</taxon>
        <taxon>Sordariomycetes</taxon>
        <taxon>Hypocreomycetidae</taxon>
        <taxon>Hypocreales</taxon>
        <taxon>Clavicipitaceae</taxon>
        <taxon>Ustilaginoidea</taxon>
    </lineage>
</organism>
<dbReference type="GO" id="GO:0044284">
    <property type="term" value="C:mitochondrial crista junction"/>
    <property type="evidence" value="ECO:0007669"/>
    <property type="project" value="InterPro"/>
</dbReference>
<protein>
    <recommendedName>
        <fullName evidence="4 11">MICOS complex subunit MIC12</fullName>
    </recommendedName>
    <alternativeName>
        <fullName evidence="10 11">Altered inheritance of mitochondria protein 5, mitochondrial</fullName>
    </alternativeName>
    <alternativeName>
        <fullName evidence="9 11">Found in mitochondrial proteome protein 51</fullName>
    </alternativeName>
</protein>
<keyword evidence="15" id="KW-1185">Reference proteome</keyword>
<keyword evidence="5" id="KW-0812">Transmembrane</keyword>
<dbReference type="GO" id="GO:0061617">
    <property type="term" value="C:MICOS complex"/>
    <property type="evidence" value="ECO:0007669"/>
    <property type="project" value="UniProtKB-UniRule"/>
</dbReference>
<accession>A0A1B5L4R7</accession>
<dbReference type="OrthoDB" id="4037694at2759"/>
<keyword evidence="12" id="KW-0175">Coiled coil</keyword>
<evidence type="ECO:0000313" key="15">
    <source>
        <dbReference type="Proteomes" id="UP000027002"/>
    </source>
</evidence>
<keyword evidence="8" id="KW-0472">Membrane</keyword>
<dbReference type="Proteomes" id="UP000054053">
    <property type="component" value="Unassembled WGS sequence"/>
</dbReference>
<dbReference type="AlphaFoldDB" id="A0A1B5L4R7"/>
<proteinExistence type="inferred from homology"/>
<evidence type="ECO:0000313" key="13">
    <source>
        <dbReference type="EMBL" id="GAO18489.1"/>
    </source>
</evidence>
<dbReference type="GeneID" id="66068084"/>
<dbReference type="Proteomes" id="UP000027002">
    <property type="component" value="Chromosome 6"/>
</dbReference>
<dbReference type="KEGG" id="uvi:66068084"/>
<evidence type="ECO:0000256" key="11">
    <source>
        <dbReference type="RuleBase" id="RU363010"/>
    </source>
</evidence>
<evidence type="ECO:0000256" key="9">
    <source>
        <dbReference type="ARBA" id="ARBA00032159"/>
    </source>
</evidence>
<comment type="subunit">
    <text evidence="11">Component of the mitochondrial contact site and cristae organizing system (MICOS) complex.</text>
</comment>
<reference evidence="14" key="3">
    <citation type="submission" date="2020-03" db="EMBL/GenBank/DDBJ databases">
        <title>A mixture of massive structural variations and highly conserved coding sequences in Ustilaginoidea virens genome.</title>
        <authorList>
            <person name="Zhang K."/>
            <person name="Zhao Z."/>
            <person name="Zhang Z."/>
            <person name="Li Y."/>
            <person name="Hsiang T."/>
            <person name="Sun W."/>
        </authorList>
    </citation>
    <scope>NUCLEOTIDE SEQUENCE</scope>
    <source>
        <strain evidence="14">UV-8b</strain>
    </source>
</reference>
<reference evidence="13" key="1">
    <citation type="journal article" date="2016" name="Genome Announc.">
        <title>Genome Sequence of Ustilaginoidea virens IPU010, a Rice Pathogenic Fungus Causing False Smut.</title>
        <authorList>
            <person name="Kumagai T."/>
            <person name="Ishii T."/>
            <person name="Terai G."/>
            <person name="Umemura M."/>
            <person name="Machida M."/>
            <person name="Asai K."/>
        </authorList>
    </citation>
    <scope>NUCLEOTIDE SEQUENCE [LARGE SCALE GENOMIC DNA]</scope>
    <source>
        <strain evidence="13">IPU010</strain>
    </source>
</reference>
<keyword evidence="11" id="KW-0999">Mitochondrion inner membrane</keyword>
<evidence type="ECO:0000256" key="6">
    <source>
        <dbReference type="ARBA" id="ARBA00022989"/>
    </source>
</evidence>
<keyword evidence="7 11" id="KW-0496">Mitochondrion</keyword>
<evidence type="ECO:0000256" key="4">
    <source>
        <dbReference type="ARBA" id="ARBA00018170"/>
    </source>
</evidence>
<evidence type="ECO:0000256" key="2">
    <source>
        <dbReference type="ARBA" id="ARBA00004370"/>
    </source>
</evidence>
<comment type="similarity">
    <text evidence="3 11">Belongs to the MICOS complex subunit Mic12 family.</text>
</comment>
<evidence type="ECO:0000256" key="12">
    <source>
        <dbReference type="SAM" id="Coils"/>
    </source>
</evidence>
<dbReference type="EMBL" id="CP072758">
    <property type="protein sequence ID" value="QUC23066.1"/>
    <property type="molecule type" value="Genomic_DNA"/>
</dbReference>
<evidence type="ECO:0000256" key="7">
    <source>
        <dbReference type="ARBA" id="ARBA00023128"/>
    </source>
</evidence>
<evidence type="ECO:0000256" key="1">
    <source>
        <dbReference type="ARBA" id="ARBA00002689"/>
    </source>
</evidence>
<dbReference type="InterPro" id="IPR031463">
    <property type="entry name" value="Mic12"/>
</dbReference>